<dbReference type="PROSITE" id="PS51257">
    <property type="entry name" value="PROKAR_LIPOPROTEIN"/>
    <property type="match status" value="1"/>
</dbReference>
<keyword evidence="6" id="KW-1133">Transmembrane helix</keyword>
<protein>
    <submittedName>
        <fullName evidence="10">HAMP domain-containing protein</fullName>
    </submittedName>
</protein>
<keyword evidence="3" id="KW-0807">Transducer</keyword>
<feature type="coiled-coil region" evidence="4">
    <location>
        <begin position="765"/>
        <end position="796"/>
    </location>
</feature>
<keyword evidence="11" id="KW-1185">Reference proteome</keyword>
<dbReference type="Pfam" id="PF00015">
    <property type="entry name" value="MCPsignal"/>
    <property type="match status" value="1"/>
</dbReference>
<evidence type="ECO:0000256" key="1">
    <source>
        <dbReference type="ARBA" id="ARBA00022500"/>
    </source>
</evidence>
<sequence length="850" mass="90162">MNILRSIKLWQKFGVLGALGAIACAIPTAHILKEQHGQQASAEAEDLGLDPLRTAFVLQRHLQAHRGHTSLALAGQADADTERKALAQKANEALASLEGQAKERDYAKTLTAIADTRTAWGKLIAAADSKGHSAQESLEAHAEVLGKLLLVMERVADESGLILDPKPETYYAITAFTSLLPRASEGAAQIRVRGSQVLASGQAPTGSEKAEMLAQLRAVQQERDRSISQLQKAAAADSGMQDALAAAQKTAVAQSDQFFALVAQQFSESGPRMSSGDFYRAAAASNDSMLKLTEVAIEAVETQLHDRISDLERQRLMIVVGLTVLALGFLATALAIIRSVTRPLNMAIAAADAVASGDLGHVISDKGSDEAGQLLKRFGQMQQMLKERNERESAAAAENSRVKQALDSCTTNVMIADADSNIIYMNQSVTDMLGQNEMELRKALPGFEVRKVIGQSFDNFHRNPAHQRSLLSNLKNTHKVQIKVANLHFALIANPIFDDQGLRIGTVVEWKDRTAEVAAEAEISGMVKGATEGDFATRLSVEGKEPFFATLGRSFNDLMDTVSKTIVEVRSAADQLTSASSQVSSTSQSLSQSASEQAASLEETTASLQEMASSVKQNSENASVTDSMASKAAKEAEEGGDAVARTAEAMKSIATKISIIDDIAYQTNLLALNAAIEAARAGEHGKGFAVVAAEVRKLAERSQVAAQEIGELASTSVNLAEKAGNLLSNMVPSINKTSDLVQEISAASSEQASGVSQITSAMDHLNTATQQNASAAEQLSATAEELSAQASQLQELMAFFQVAEDGAAHRPGSRSTPKAAPVRAAAKSRTARSLPTAADESVDEDAFAPF</sequence>
<dbReference type="RefSeq" id="WP_210806722.1">
    <property type="nucleotide sequence ID" value="NZ_JAGQDG010000002.1"/>
</dbReference>
<keyword evidence="1" id="KW-0145">Chemotaxis</keyword>
<feature type="compositionally biased region" description="Low complexity" evidence="5">
    <location>
        <begin position="577"/>
        <end position="607"/>
    </location>
</feature>
<feature type="domain" description="Methyl-accepting transducer" evidence="7">
    <location>
        <begin position="572"/>
        <end position="787"/>
    </location>
</feature>
<dbReference type="InterPro" id="IPR003660">
    <property type="entry name" value="HAMP_dom"/>
</dbReference>
<dbReference type="Gene3D" id="3.30.450.20">
    <property type="entry name" value="PAS domain"/>
    <property type="match status" value="1"/>
</dbReference>
<dbReference type="EMBL" id="JAGQDG010000002">
    <property type="protein sequence ID" value="MBQ0934598.1"/>
    <property type="molecule type" value="Genomic_DNA"/>
</dbReference>
<reference evidence="10 11" key="1">
    <citation type="submission" date="2021-04" db="EMBL/GenBank/DDBJ databases">
        <title>The genome sequence of type strain Ideonella paludis KCTC 32238.</title>
        <authorList>
            <person name="Liu Y."/>
        </authorList>
    </citation>
    <scope>NUCLEOTIDE SEQUENCE [LARGE SCALE GENOMIC DNA]</scope>
    <source>
        <strain evidence="10 11">KCTC 32238</strain>
    </source>
</reference>
<feature type="transmembrane region" description="Helical" evidence="6">
    <location>
        <begin position="316"/>
        <end position="337"/>
    </location>
</feature>
<keyword evidence="6" id="KW-0812">Transmembrane</keyword>
<evidence type="ECO:0000256" key="2">
    <source>
        <dbReference type="ARBA" id="ARBA00029447"/>
    </source>
</evidence>
<dbReference type="PROSITE" id="PS50112">
    <property type="entry name" value="PAS"/>
    <property type="match status" value="1"/>
</dbReference>
<dbReference type="InterPro" id="IPR004090">
    <property type="entry name" value="Chemotax_Me-accpt_rcpt"/>
</dbReference>
<dbReference type="InterPro" id="IPR051310">
    <property type="entry name" value="MCP_chemotaxis"/>
</dbReference>
<feature type="domain" description="PAS" evidence="8">
    <location>
        <begin position="398"/>
        <end position="440"/>
    </location>
</feature>
<feature type="region of interest" description="Disordered" evidence="5">
    <location>
        <begin position="807"/>
        <end position="850"/>
    </location>
</feature>
<evidence type="ECO:0000313" key="10">
    <source>
        <dbReference type="EMBL" id="MBQ0934598.1"/>
    </source>
</evidence>
<name>A0ABS5DTX4_9BURK</name>
<dbReference type="PRINTS" id="PR00260">
    <property type="entry name" value="CHEMTRNSDUCR"/>
</dbReference>
<dbReference type="Pfam" id="PF13188">
    <property type="entry name" value="PAS_8"/>
    <property type="match status" value="1"/>
</dbReference>
<feature type="domain" description="HAMP" evidence="9">
    <location>
        <begin position="532"/>
        <end position="567"/>
    </location>
</feature>
<organism evidence="10 11">
    <name type="scientific">Ideonella paludis</name>
    <dbReference type="NCBI Taxonomy" id="1233411"/>
    <lineage>
        <taxon>Bacteria</taxon>
        <taxon>Pseudomonadati</taxon>
        <taxon>Pseudomonadota</taxon>
        <taxon>Betaproteobacteria</taxon>
        <taxon>Burkholderiales</taxon>
        <taxon>Sphaerotilaceae</taxon>
        <taxon>Ideonella</taxon>
    </lineage>
</organism>
<evidence type="ECO:0000256" key="6">
    <source>
        <dbReference type="SAM" id="Phobius"/>
    </source>
</evidence>
<dbReference type="InterPro" id="IPR000014">
    <property type="entry name" value="PAS"/>
</dbReference>
<dbReference type="SMART" id="SM00304">
    <property type="entry name" value="HAMP"/>
    <property type="match status" value="2"/>
</dbReference>
<dbReference type="SUPFAM" id="SSF58104">
    <property type="entry name" value="Methyl-accepting chemotaxis protein (MCP) signaling domain"/>
    <property type="match status" value="1"/>
</dbReference>
<feature type="compositionally biased region" description="Polar residues" evidence="5">
    <location>
        <begin position="608"/>
        <end position="625"/>
    </location>
</feature>
<dbReference type="SUPFAM" id="SSF158472">
    <property type="entry name" value="HAMP domain-like"/>
    <property type="match status" value="1"/>
</dbReference>
<evidence type="ECO:0000256" key="5">
    <source>
        <dbReference type="SAM" id="MobiDB-lite"/>
    </source>
</evidence>
<dbReference type="InterPro" id="IPR035965">
    <property type="entry name" value="PAS-like_dom_sf"/>
</dbReference>
<evidence type="ECO:0000259" key="8">
    <source>
        <dbReference type="PROSITE" id="PS50112"/>
    </source>
</evidence>
<comment type="similarity">
    <text evidence="2">Belongs to the methyl-accepting chemotaxis (MCP) protein family.</text>
</comment>
<gene>
    <name evidence="10" type="ORF">KAK11_04580</name>
</gene>
<dbReference type="PROSITE" id="PS50111">
    <property type="entry name" value="CHEMOTAXIS_TRANSDUC_2"/>
    <property type="match status" value="1"/>
</dbReference>
<evidence type="ECO:0000313" key="11">
    <source>
        <dbReference type="Proteomes" id="UP000672097"/>
    </source>
</evidence>
<accession>A0ABS5DTX4</accession>
<feature type="region of interest" description="Disordered" evidence="5">
    <location>
        <begin position="577"/>
        <end position="636"/>
    </location>
</feature>
<dbReference type="Gene3D" id="1.10.287.950">
    <property type="entry name" value="Methyl-accepting chemotaxis protein"/>
    <property type="match status" value="1"/>
</dbReference>
<dbReference type="PANTHER" id="PTHR43531:SF11">
    <property type="entry name" value="METHYL-ACCEPTING CHEMOTAXIS PROTEIN 3"/>
    <property type="match status" value="1"/>
</dbReference>
<comment type="caution">
    <text evidence="10">The sequence shown here is derived from an EMBL/GenBank/DDBJ whole genome shotgun (WGS) entry which is preliminary data.</text>
</comment>
<proteinExistence type="inferred from homology"/>
<dbReference type="SMART" id="SM00283">
    <property type="entry name" value="MA"/>
    <property type="match status" value="1"/>
</dbReference>
<evidence type="ECO:0000259" key="7">
    <source>
        <dbReference type="PROSITE" id="PS50111"/>
    </source>
</evidence>
<dbReference type="SUPFAM" id="SSF55785">
    <property type="entry name" value="PYP-like sensor domain (PAS domain)"/>
    <property type="match status" value="1"/>
</dbReference>
<dbReference type="Proteomes" id="UP000672097">
    <property type="component" value="Unassembled WGS sequence"/>
</dbReference>
<dbReference type="PROSITE" id="PS50885">
    <property type="entry name" value="HAMP"/>
    <property type="match status" value="2"/>
</dbReference>
<keyword evidence="6" id="KW-0472">Membrane</keyword>
<keyword evidence="4" id="KW-0175">Coiled coil</keyword>
<dbReference type="InterPro" id="IPR004089">
    <property type="entry name" value="MCPsignal_dom"/>
</dbReference>
<dbReference type="Pfam" id="PF00672">
    <property type="entry name" value="HAMP"/>
    <property type="match status" value="1"/>
</dbReference>
<feature type="compositionally biased region" description="Acidic residues" evidence="5">
    <location>
        <begin position="840"/>
        <end position="850"/>
    </location>
</feature>
<evidence type="ECO:0000256" key="3">
    <source>
        <dbReference type="PROSITE-ProRule" id="PRU00284"/>
    </source>
</evidence>
<feature type="domain" description="HAMP" evidence="9">
    <location>
        <begin position="338"/>
        <end position="390"/>
    </location>
</feature>
<evidence type="ECO:0000259" key="9">
    <source>
        <dbReference type="PROSITE" id="PS50885"/>
    </source>
</evidence>
<evidence type="ECO:0000256" key="4">
    <source>
        <dbReference type="SAM" id="Coils"/>
    </source>
</evidence>
<dbReference type="CDD" id="cd00130">
    <property type="entry name" value="PAS"/>
    <property type="match status" value="1"/>
</dbReference>
<dbReference type="PANTHER" id="PTHR43531">
    <property type="entry name" value="PROTEIN ICFG"/>
    <property type="match status" value="1"/>
</dbReference>
<dbReference type="Gene3D" id="6.10.340.10">
    <property type="match status" value="1"/>
</dbReference>